<dbReference type="AlphaFoldDB" id="A0A0E3ZM55"/>
<evidence type="ECO:0000256" key="12">
    <source>
        <dbReference type="PIRSR" id="PIRSR000178-1"/>
    </source>
</evidence>
<keyword evidence="6 13" id="KW-0812">Transmembrane</keyword>
<evidence type="ECO:0000256" key="3">
    <source>
        <dbReference type="ARBA" id="ARBA00007244"/>
    </source>
</evidence>
<evidence type="ECO:0000313" key="15">
    <source>
        <dbReference type="Proteomes" id="UP000061135"/>
    </source>
</evidence>
<name>A0A0E3ZM55_9BURK</name>
<dbReference type="Proteomes" id="UP000061135">
    <property type="component" value="Chromosome"/>
</dbReference>
<evidence type="ECO:0000256" key="8">
    <source>
        <dbReference type="ARBA" id="ARBA00022989"/>
    </source>
</evidence>
<dbReference type="InterPro" id="IPR000701">
    <property type="entry name" value="SuccDH_FuR_B_TM-su"/>
</dbReference>
<evidence type="ECO:0000313" key="14">
    <source>
        <dbReference type="EMBL" id="AKD25782.1"/>
    </source>
</evidence>
<dbReference type="GO" id="GO:0046872">
    <property type="term" value="F:metal ion binding"/>
    <property type="evidence" value="ECO:0007669"/>
    <property type="project" value="UniProtKB-KW"/>
</dbReference>
<dbReference type="GO" id="GO:0009055">
    <property type="term" value="F:electron transfer activity"/>
    <property type="evidence" value="ECO:0007669"/>
    <property type="project" value="InterPro"/>
</dbReference>
<dbReference type="Gene3D" id="1.20.1300.10">
    <property type="entry name" value="Fumarate reductase/succinate dehydrogenase, transmembrane subunit"/>
    <property type="match status" value="1"/>
</dbReference>
<dbReference type="PANTHER" id="PTHR41910">
    <property type="entry name" value="SUCCINATE DEHYDROGENASE 2 MEMBRANE SUBUNIT SDHC"/>
    <property type="match status" value="1"/>
</dbReference>
<evidence type="ECO:0000256" key="13">
    <source>
        <dbReference type="SAM" id="Phobius"/>
    </source>
</evidence>
<reference evidence="14 15" key="1">
    <citation type="submission" date="2014-03" db="EMBL/GenBank/DDBJ databases">
        <title>Genome of Polynucleobacter strain MWH-MoK4.</title>
        <authorList>
            <person name="Hahn M.W."/>
        </authorList>
    </citation>
    <scope>NUCLEOTIDE SEQUENCE [LARGE SCALE GENOMIC DNA]</scope>
    <source>
        <strain evidence="14 15">MWH-MoK4</strain>
    </source>
</reference>
<keyword evidence="9 12" id="KW-0408">Iron</keyword>
<dbReference type="GO" id="GO:0006099">
    <property type="term" value="P:tricarboxylic acid cycle"/>
    <property type="evidence" value="ECO:0007669"/>
    <property type="project" value="InterPro"/>
</dbReference>
<sequence length="119" mass="13464">MSSRPKLDLRAKSHLSYFAYACHRFSGLLLACFIPLHFLMLSQSLRGATGFERSLGLTDFWVFKFGEWALVILLAVHLVGGIRLIMIEFGPWRGLRKAWTQVAILFGIACGLLFLYLAN</sequence>
<dbReference type="PATRIC" id="fig|576611.7.peg.1474"/>
<protein>
    <recommendedName>
        <fullName evidence="4">Succinate dehydrogenase cytochrome b556 subunit</fullName>
    </recommendedName>
</protein>
<dbReference type="NCBIfam" id="TIGR02970">
    <property type="entry name" value="succ_dehyd_cytB"/>
    <property type="match status" value="1"/>
</dbReference>
<dbReference type="Pfam" id="PF01127">
    <property type="entry name" value="Sdh_cyt"/>
    <property type="match status" value="1"/>
</dbReference>
<keyword evidence="8 13" id="KW-1133">Transmembrane helix</keyword>
<gene>
    <name evidence="14" type="ORF">CL55_00014490</name>
</gene>
<proteinExistence type="inferred from homology"/>
<keyword evidence="5 12" id="KW-0349">Heme</keyword>
<dbReference type="RefSeq" id="WP_046330498.1">
    <property type="nucleotide sequence ID" value="NZ_CP007501.1"/>
</dbReference>
<keyword evidence="7 12" id="KW-0479">Metal-binding</keyword>
<evidence type="ECO:0000256" key="11">
    <source>
        <dbReference type="ARBA" id="ARBA00025912"/>
    </source>
</evidence>
<dbReference type="InterPro" id="IPR039023">
    <property type="entry name" value="SdhC_prok"/>
</dbReference>
<feature type="transmembrane region" description="Helical" evidence="13">
    <location>
        <begin position="61"/>
        <end position="86"/>
    </location>
</feature>
<feature type="binding site" description="axial binding residue" evidence="12">
    <location>
        <position position="77"/>
    </location>
    <ligand>
        <name>heme</name>
        <dbReference type="ChEBI" id="CHEBI:30413"/>
        <note>ligand shared with second transmembrane subunit</note>
    </ligand>
    <ligandPart>
        <name>Fe</name>
        <dbReference type="ChEBI" id="CHEBI:18248"/>
    </ligandPart>
</feature>
<keyword evidence="10 13" id="KW-0472">Membrane</keyword>
<feature type="transmembrane region" description="Helical" evidence="13">
    <location>
        <begin position="21"/>
        <end position="41"/>
    </location>
</feature>
<dbReference type="STRING" id="1835254.CL55_00014490"/>
<dbReference type="SUPFAM" id="SSF81343">
    <property type="entry name" value="Fumarate reductase respiratory complex transmembrane subunits"/>
    <property type="match status" value="1"/>
</dbReference>
<dbReference type="EMBL" id="CP007501">
    <property type="protein sequence ID" value="AKD25782.1"/>
    <property type="molecule type" value="Genomic_DNA"/>
</dbReference>
<dbReference type="HOGENOM" id="CLU_167493_0_0_4"/>
<comment type="subcellular location">
    <subcellularLocation>
        <location evidence="2">Membrane</location>
    </subcellularLocation>
</comment>
<dbReference type="InterPro" id="IPR014314">
    <property type="entry name" value="Succ_DH_cytb556"/>
</dbReference>
<comment type="subunit">
    <text evidence="11">Part of an enzyme complex containing four subunits: a flavoprotein, an iron-sulfur protein, plus two membrane-anchoring proteins, SdhC and SdhD. The complex can form homotrimers.</text>
</comment>
<comment type="similarity">
    <text evidence="3">Belongs to the cytochrome b560 family.</text>
</comment>
<keyword evidence="15" id="KW-1185">Reference proteome</keyword>
<evidence type="ECO:0000256" key="7">
    <source>
        <dbReference type="ARBA" id="ARBA00022723"/>
    </source>
</evidence>
<dbReference type="KEGG" id="pdq:CL55_00014490"/>
<evidence type="ECO:0000256" key="6">
    <source>
        <dbReference type="ARBA" id="ARBA00022692"/>
    </source>
</evidence>
<evidence type="ECO:0000256" key="10">
    <source>
        <dbReference type="ARBA" id="ARBA00023136"/>
    </source>
</evidence>
<dbReference type="GO" id="GO:0016020">
    <property type="term" value="C:membrane"/>
    <property type="evidence" value="ECO:0007669"/>
    <property type="project" value="UniProtKB-SubCell"/>
</dbReference>
<feature type="transmembrane region" description="Helical" evidence="13">
    <location>
        <begin position="98"/>
        <end position="118"/>
    </location>
</feature>
<evidence type="ECO:0000256" key="1">
    <source>
        <dbReference type="ARBA" id="ARBA00004050"/>
    </source>
</evidence>
<comment type="cofactor">
    <cofactor evidence="12">
        <name>heme</name>
        <dbReference type="ChEBI" id="CHEBI:30413"/>
    </cofactor>
    <text evidence="12">The heme is bound between the two transmembrane subunits.</text>
</comment>
<evidence type="ECO:0000256" key="4">
    <source>
        <dbReference type="ARBA" id="ARBA00020076"/>
    </source>
</evidence>
<dbReference type="PANTHER" id="PTHR41910:SF1">
    <property type="entry name" value="SUCCINATE DEHYDROGENASE HYDROPHOBIC MEMBRANE ANCHOR SUBUNIT"/>
    <property type="match status" value="1"/>
</dbReference>
<comment type="function">
    <text evidence="1">Membrane-anchoring subunit of succinate dehydrogenase (SDH).</text>
</comment>
<dbReference type="PIRSF" id="PIRSF000178">
    <property type="entry name" value="SDH_cyt_b560"/>
    <property type="match status" value="1"/>
</dbReference>
<organism evidence="14 15">
    <name type="scientific">Polynucleobacter duraquae</name>
    <dbReference type="NCBI Taxonomy" id="1835254"/>
    <lineage>
        <taxon>Bacteria</taxon>
        <taxon>Pseudomonadati</taxon>
        <taxon>Pseudomonadota</taxon>
        <taxon>Betaproteobacteria</taxon>
        <taxon>Burkholderiales</taxon>
        <taxon>Burkholderiaceae</taxon>
        <taxon>Polynucleobacter</taxon>
    </lineage>
</organism>
<dbReference type="OrthoDB" id="8964564at2"/>
<evidence type="ECO:0000256" key="9">
    <source>
        <dbReference type="ARBA" id="ARBA00023004"/>
    </source>
</evidence>
<evidence type="ECO:0000256" key="5">
    <source>
        <dbReference type="ARBA" id="ARBA00022617"/>
    </source>
</evidence>
<evidence type="ECO:0000256" key="2">
    <source>
        <dbReference type="ARBA" id="ARBA00004370"/>
    </source>
</evidence>
<dbReference type="InterPro" id="IPR034804">
    <property type="entry name" value="SQR/QFR_C/D"/>
</dbReference>
<accession>A0A0E3ZM55</accession>